<protein>
    <submittedName>
        <fullName evidence="2">Uncharacterized protein</fullName>
    </submittedName>
</protein>
<dbReference type="OrthoDB" id="10381349at2759"/>
<organism evidence="2 3">
    <name type="scientific">Paragonimus westermani</name>
    <dbReference type="NCBI Taxonomy" id="34504"/>
    <lineage>
        <taxon>Eukaryota</taxon>
        <taxon>Metazoa</taxon>
        <taxon>Spiralia</taxon>
        <taxon>Lophotrochozoa</taxon>
        <taxon>Platyhelminthes</taxon>
        <taxon>Trematoda</taxon>
        <taxon>Digenea</taxon>
        <taxon>Plagiorchiida</taxon>
        <taxon>Troglotremata</taxon>
        <taxon>Troglotrematidae</taxon>
        <taxon>Paragonimus</taxon>
    </lineage>
</organism>
<name>A0A8T0DHC6_9TREM</name>
<dbReference type="Proteomes" id="UP000699462">
    <property type="component" value="Unassembled WGS sequence"/>
</dbReference>
<dbReference type="AlphaFoldDB" id="A0A8T0DHC6"/>
<keyword evidence="3" id="KW-1185">Reference proteome</keyword>
<comment type="caution">
    <text evidence="2">The sequence shown here is derived from an EMBL/GenBank/DDBJ whole genome shotgun (WGS) entry which is preliminary data.</text>
</comment>
<feature type="region of interest" description="Disordered" evidence="1">
    <location>
        <begin position="33"/>
        <end position="52"/>
    </location>
</feature>
<sequence length="91" mass="10173">MKMTNRDIFHVKNPMRFNASGVVVQSRTSTNLSLGSSNANMNTSSESMNQEASAKLTAPKEFEIEFVLHFIRCAHCCNEEHVEEAVIPKLS</sequence>
<proteinExistence type="predicted"/>
<evidence type="ECO:0000256" key="1">
    <source>
        <dbReference type="SAM" id="MobiDB-lite"/>
    </source>
</evidence>
<gene>
    <name evidence="2" type="ORF">P879_07575</name>
</gene>
<accession>A0A8T0DHC6</accession>
<evidence type="ECO:0000313" key="2">
    <source>
        <dbReference type="EMBL" id="KAF8566157.1"/>
    </source>
</evidence>
<evidence type="ECO:0000313" key="3">
    <source>
        <dbReference type="Proteomes" id="UP000699462"/>
    </source>
</evidence>
<reference evidence="2 3" key="1">
    <citation type="submission" date="2019-07" db="EMBL/GenBank/DDBJ databases">
        <title>Annotation for the trematode Paragonimus westermani.</title>
        <authorList>
            <person name="Choi Y.-J."/>
        </authorList>
    </citation>
    <scope>NUCLEOTIDE SEQUENCE [LARGE SCALE GENOMIC DNA]</scope>
    <source>
        <strain evidence="2">180907_Pwestermani</strain>
    </source>
</reference>
<dbReference type="EMBL" id="JTDF01005520">
    <property type="protein sequence ID" value="KAF8566157.1"/>
    <property type="molecule type" value="Genomic_DNA"/>
</dbReference>